<keyword evidence="1" id="KW-1133">Transmembrane helix</keyword>
<reference evidence="2 3" key="1">
    <citation type="submission" date="2021-03" db="EMBL/GenBank/DDBJ databases">
        <title>Genomic Encyclopedia of Type Strains, Phase IV (KMG-IV): sequencing the most valuable type-strain genomes for metagenomic binning, comparative biology and taxonomic classification.</title>
        <authorList>
            <person name="Goeker M."/>
        </authorList>
    </citation>
    <scope>NUCLEOTIDE SEQUENCE [LARGE SCALE GENOMIC DNA]</scope>
    <source>
        <strain evidence="2 3">DSM 14349</strain>
    </source>
</reference>
<name>A0ABS4FWS2_9BACL</name>
<dbReference type="EMBL" id="JAGGKG010000021">
    <property type="protein sequence ID" value="MBP1907028.1"/>
    <property type="molecule type" value="Genomic_DNA"/>
</dbReference>
<evidence type="ECO:0000313" key="3">
    <source>
        <dbReference type="Proteomes" id="UP001519272"/>
    </source>
</evidence>
<dbReference type="Proteomes" id="UP001519272">
    <property type="component" value="Unassembled WGS sequence"/>
</dbReference>
<feature type="transmembrane region" description="Helical" evidence="1">
    <location>
        <begin position="12"/>
        <end position="30"/>
    </location>
</feature>
<evidence type="ECO:0000256" key="1">
    <source>
        <dbReference type="SAM" id="Phobius"/>
    </source>
</evidence>
<keyword evidence="1" id="KW-0812">Transmembrane</keyword>
<sequence length="92" mass="10734">MLYIWFKDLNPLLPTLVIGPLGSILVGYLCKKFNKNIYLGLIIPVLLPLLFTAQSFAKMIFYIDDWMLYACFYIIIALITYRLTSRKKISHI</sequence>
<feature type="transmembrane region" description="Helical" evidence="1">
    <location>
        <begin position="66"/>
        <end position="84"/>
    </location>
</feature>
<organism evidence="2 3">
    <name type="scientific">Paenibacillus turicensis</name>
    <dbReference type="NCBI Taxonomy" id="160487"/>
    <lineage>
        <taxon>Bacteria</taxon>
        <taxon>Bacillati</taxon>
        <taxon>Bacillota</taxon>
        <taxon>Bacilli</taxon>
        <taxon>Bacillales</taxon>
        <taxon>Paenibacillaceae</taxon>
        <taxon>Paenibacillus</taxon>
    </lineage>
</organism>
<feature type="transmembrane region" description="Helical" evidence="1">
    <location>
        <begin position="37"/>
        <end position="60"/>
    </location>
</feature>
<evidence type="ECO:0008006" key="4">
    <source>
        <dbReference type="Google" id="ProtNLM"/>
    </source>
</evidence>
<gene>
    <name evidence="2" type="ORF">J2Z32_003693</name>
</gene>
<proteinExistence type="predicted"/>
<evidence type="ECO:0000313" key="2">
    <source>
        <dbReference type="EMBL" id="MBP1907028.1"/>
    </source>
</evidence>
<comment type="caution">
    <text evidence="2">The sequence shown here is derived from an EMBL/GenBank/DDBJ whole genome shotgun (WGS) entry which is preliminary data.</text>
</comment>
<keyword evidence="1" id="KW-0472">Membrane</keyword>
<protein>
    <recommendedName>
        <fullName evidence="4">DUF2651 domain-containing protein</fullName>
    </recommendedName>
</protein>
<accession>A0ABS4FWS2</accession>
<keyword evidence="3" id="KW-1185">Reference proteome</keyword>